<reference evidence="1" key="1">
    <citation type="submission" date="2017-08" db="EMBL/GenBank/DDBJ databases">
        <title>Real-time genomic and epidemiological investigation of a multi-institutional outbreak of KPC-producing Enterobacteriaceae reveals complex transmission dynamics and informs management responses.</title>
        <authorList>
            <person name="Kwong J.C."/>
            <person name="Lane C."/>
            <person name="Romanes F."/>
            <person name="Goncalves da Silva A."/>
            <person name="Easton M."/>
            <person name="Cronin K."/>
            <person name="Waters M.J."/>
            <person name="Tomita T."/>
            <person name="Stevens K."/>
            <person name="Schultz M.B."/>
            <person name="Baines S.L."/>
            <person name="Sherry N.L."/>
            <person name="Carter G."/>
            <person name="Mu A."/>
            <person name="Sait M."/>
            <person name="Ballard S.A."/>
            <person name="Seemann T."/>
            <person name="Stinear T.P."/>
            <person name="Howden B.P."/>
        </authorList>
    </citation>
    <scope>NUCLEOTIDE SEQUENCE</scope>
    <source>
        <strain evidence="1">AUSMDU00008141</strain>
    </source>
</reference>
<sequence length="65" mass="7054">MRSHPLSVTSLKSPVLPGLPFTELVHTESVSLAGAVMNETFSILLGFFIMAAIIVGAVLYLENHW</sequence>
<protein>
    <submittedName>
        <fullName evidence="1">Uncharacterized protein</fullName>
    </submittedName>
</protein>
<proteinExistence type="predicted"/>
<gene>
    <name evidence="1" type="ORF">CI104_07395</name>
</gene>
<dbReference type="Proteomes" id="UP000215286">
    <property type="component" value="Chromosome"/>
</dbReference>
<dbReference type="EMBL" id="CP022695">
    <property type="protein sequence ID" value="AST78924.1"/>
    <property type="molecule type" value="Genomic_DNA"/>
</dbReference>
<organism evidence="1 2">
    <name type="scientific">Citrobacter farmeri</name>
    <dbReference type="NCBI Taxonomy" id="67824"/>
    <lineage>
        <taxon>Bacteria</taxon>
        <taxon>Pseudomonadati</taxon>
        <taxon>Pseudomonadota</taxon>
        <taxon>Gammaproteobacteria</taxon>
        <taxon>Enterobacterales</taxon>
        <taxon>Enterobacteriaceae</taxon>
        <taxon>Citrobacter</taxon>
    </lineage>
</organism>
<name>A0ACA8D3Z4_9ENTR</name>
<evidence type="ECO:0000313" key="1">
    <source>
        <dbReference type="EMBL" id="AST78924.1"/>
    </source>
</evidence>
<evidence type="ECO:0000313" key="2">
    <source>
        <dbReference type="Proteomes" id="UP000215286"/>
    </source>
</evidence>
<accession>A0ACA8D3Z4</accession>
<keyword evidence="2" id="KW-1185">Reference proteome</keyword>